<name>A0ABY4A320_9BURK</name>
<dbReference type="EMBL" id="CP063361">
    <property type="protein sequence ID" value="UOD28792.1"/>
    <property type="molecule type" value="Genomic_DNA"/>
</dbReference>
<evidence type="ECO:0000313" key="1">
    <source>
        <dbReference type="EMBL" id="UOD28792.1"/>
    </source>
</evidence>
<dbReference type="Gene3D" id="3.40.630.30">
    <property type="match status" value="1"/>
</dbReference>
<gene>
    <name evidence="1" type="ORF">INH39_25625</name>
</gene>
<reference evidence="1 2" key="1">
    <citation type="submission" date="2020-10" db="EMBL/GenBank/DDBJ databases">
        <title>Genome analysis of Massilia species.</title>
        <authorList>
            <person name="Jung D.-H."/>
        </authorList>
    </citation>
    <scope>NUCLEOTIDE SEQUENCE [LARGE SCALE GENOMIC DNA]</scope>
    <source>
        <strain evidence="2">sipir</strain>
    </source>
</reference>
<evidence type="ECO:0000313" key="2">
    <source>
        <dbReference type="Proteomes" id="UP000831532"/>
    </source>
</evidence>
<organism evidence="1 2">
    <name type="scientific">Massilia violaceinigra</name>
    <dbReference type="NCBI Taxonomy" id="2045208"/>
    <lineage>
        <taxon>Bacteria</taxon>
        <taxon>Pseudomonadati</taxon>
        <taxon>Pseudomonadota</taxon>
        <taxon>Betaproteobacteria</taxon>
        <taxon>Burkholderiales</taxon>
        <taxon>Oxalobacteraceae</taxon>
        <taxon>Telluria group</taxon>
        <taxon>Massilia</taxon>
    </lineage>
</organism>
<proteinExistence type="predicted"/>
<dbReference type="SUPFAM" id="SSF55729">
    <property type="entry name" value="Acyl-CoA N-acyltransferases (Nat)"/>
    <property type="match status" value="1"/>
</dbReference>
<dbReference type="RefSeq" id="WP_243489938.1">
    <property type="nucleotide sequence ID" value="NZ_CP063361.1"/>
</dbReference>
<dbReference type="InterPro" id="IPR016181">
    <property type="entry name" value="Acyl_CoA_acyltransferase"/>
</dbReference>
<evidence type="ECO:0008006" key="3">
    <source>
        <dbReference type="Google" id="ProtNLM"/>
    </source>
</evidence>
<sequence>MITCHIESFEDRLEELQTLLPLHYAELALNQDKVPLSPQYEVYIDRERAGGLLFVTLRDAGVMVGYFIGFIAPGLHYSTCLTCTMDIFYVRKDLRTGRAGVNLFRFVKTELKRRGVQRWFVGSKVHADASALFKYLKFAPCETYYTMWIGD</sequence>
<keyword evidence="2" id="KW-1185">Reference proteome</keyword>
<protein>
    <recommendedName>
        <fullName evidence="3">N-acetyltransferase domain-containing protein</fullName>
    </recommendedName>
</protein>
<accession>A0ABY4A320</accession>
<dbReference type="Proteomes" id="UP000831532">
    <property type="component" value="Chromosome"/>
</dbReference>